<accession>A0AAD6ZM45</accession>
<proteinExistence type="predicted"/>
<dbReference type="EMBL" id="JARIHO010000040">
    <property type="protein sequence ID" value="KAJ7327931.1"/>
    <property type="molecule type" value="Genomic_DNA"/>
</dbReference>
<organism evidence="1 2">
    <name type="scientific">Mycena albidolilacea</name>
    <dbReference type="NCBI Taxonomy" id="1033008"/>
    <lineage>
        <taxon>Eukaryota</taxon>
        <taxon>Fungi</taxon>
        <taxon>Dikarya</taxon>
        <taxon>Basidiomycota</taxon>
        <taxon>Agaricomycotina</taxon>
        <taxon>Agaricomycetes</taxon>
        <taxon>Agaricomycetidae</taxon>
        <taxon>Agaricales</taxon>
        <taxon>Marasmiineae</taxon>
        <taxon>Mycenaceae</taxon>
        <taxon>Mycena</taxon>
    </lineage>
</organism>
<evidence type="ECO:0000313" key="1">
    <source>
        <dbReference type="EMBL" id="KAJ7327931.1"/>
    </source>
</evidence>
<reference evidence="1" key="1">
    <citation type="submission" date="2023-03" db="EMBL/GenBank/DDBJ databases">
        <title>Massive genome expansion in bonnet fungi (Mycena s.s.) driven by repeated elements and novel gene families across ecological guilds.</title>
        <authorList>
            <consortium name="Lawrence Berkeley National Laboratory"/>
            <person name="Harder C.B."/>
            <person name="Miyauchi S."/>
            <person name="Viragh M."/>
            <person name="Kuo A."/>
            <person name="Thoen E."/>
            <person name="Andreopoulos B."/>
            <person name="Lu D."/>
            <person name="Skrede I."/>
            <person name="Drula E."/>
            <person name="Henrissat B."/>
            <person name="Morin E."/>
            <person name="Kohler A."/>
            <person name="Barry K."/>
            <person name="LaButti K."/>
            <person name="Morin E."/>
            <person name="Salamov A."/>
            <person name="Lipzen A."/>
            <person name="Mereny Z."/>
            <person name="Hegedus B."/>
            <person name="Baldrian P."/>
            <person name="Stursova M."/>
            <person name="Weitz H."/>
            <person name="Taylor A."/>
            <person name="Grigoriev I.V."/>
            <person name="Nagy L.G."/>
            <person name="Martin F."/>
            <person name="Kauserud H."/>
        </authorList>
    </citation>
    <scope>NUCLEOTIDE SEQUENCE</scope>
    <source>
        <strain evidence="1">CBHHK002</strain>
    </source>
</reference>
<dbReference type="Proteomes" id="UP001218218">
    <property type="component" value="Unassembled WGS sequence"/>
</dbReference>
<gene>
    <name evidence="1" type="ORF">DFH08DRAFT_816096</name>
</gene>
<protein>
    <submittedName>
        <fullName evidence="1">Uncharacterized protein</fullName>
    </submittedName>
</protein>
<name>A0AAD6ZM45_9AGAR</name>
<keyword evidence="2" id="KW-1185">Reference proteome</keyword>
<comment type="caution">
    <text evidence="1">The sequence shown here is derived from an EMBL/GenBank/DDBJ whole genome shotgun (WGS) entry which is preliminary data.</text>
</comment>
<sequence>MPSDDFEVAVEYSTPNRLPLIPPTRALDMLTKCRQIAPRISALLLVRFGCIDLIAQHPRRHPLNHPILTRIHRNIPSLDLPADVSFEIASLLDFYAASSAPNSFYSTPEVIFLLNRNFRRNLFLDNSWQYGLNVMAEKRDALSRGDTSGLIVHPLLLNAGELLGYQLFNEWYAQGVSAGCEARKAMLIFDALQREESLLDSATLMQIYNLMGIYYAARGERSLFVELFKKLGKVAANNPALGLDATLVLDPASYVEPSSSCPQGPVQEARSAFCTVIFTELAVTLTDRVPPILDLLSWPSSATWR</sequence>
<evidence type="ECO:0000313" key="2">
    <source>
        <dbReference type="Proteomes" id="UP001218218"/>
    </source>
</evidence>
<dbReference type="AlphaFoldDB" id="A0AAD6ZM45"/>